<dbReference type="InterPro" id="IPR050131">
    <property type="entry name" value="Peptidase_S8_subtilisin-like"/>
</dbReference>
<keyword evidence="5 6" id="KW-0720">Serine protease</keyword>
<evidence type="ECO:0000256" key="1">
    <source>
        <dbReference type="ARBA" id="ARBA00011073"/>
    </source>
</evidence>
<dbReference type="PROSITE" id="PS51318">
    <property type="entry name" value="TAT"/>
    <property type="match status" value="1"/>
</dbReference>
<comment type="similarity">
    <text evidence="1 6">Belongs to the peptidase S8 family.</text>
</comment>
<dbReference type="GO" id="GO:0004252">
    <property type="term" value="F:serine-type endopeptidase activity"/>
    <property type="evidence" value="ECO:0007669"/>
    <property type="project" value="UniProtKB-UniRule"/>
</dbReference>
<dbReference type="Proteomes" id="UP000256913">
    <property type="component" value="Unassembled WGS sequence"/>
</dbReference>
<feature type="region of interest" description="Disordered" evidence="7">
    <location>
        <begin position="416"/>
        <end position="438"/>
    </location>
</feature>
<feature type="active site" description="Charge relay system" evidence="6">
    <location>
        <position position="437"/>
    </location>
</feature>
<dbReference type="NCBIfam" id="TIGR02601">
    <property type="entry name" value="autotrns_rpt"/>
    <property type="match status" value="1"/>
</dbReference>
<feature type="active site" description="Charge relay system" evidence="6">
    <location>
        <position position="126"/>
    </location>
</feature>
<dbReference type="InterPro" id="IPR013425">
    <property type="entry name" value="Autotrns_rpt"/>
</dbReference>
<dbReference type="PRINTS" id="PR00723">
    <property type="entry name" value="SUBTILISIN"/>
</dbReference>
<dbReference type="EMBL" id="QUMQ01000001">
    <property type="protein sequence ID" value="REG01110.1"/>
    <property type="molecule type" value="Genomic_DNA"/>
</dbReference>
<keyword evidence="2 6" id="KW-0645">Protease</keyword>
<proteinExistence type="inferred from homology"/>
<evidence type="ECO:0000256" key="4">
    <source>
        <dbReference type="ARBA" id="ARBA00022801"/>
    </source>
</evidence>
<gene>
    <name evidence="10" type="ORF">DFJ67_7185</name>
</gene>
<keyword evidence="3 8" id="KW-0732">Signal</keyword>
<evidence type="ECO:0000256" key="5">
    <source>
        <dbReference type="ARBA" id="ARBA00022825"/>
    </source>
</evidence>
<feature type="chain" id="PRO_5017783804" evidence="8">
    <location>
        <begin position="36"/>
        <end position="840"/>
    </location>
</feature>
<dbReference type="Gene3D" id="3.40.50.200">
    <property type="entry name" value="Peptidase S8/S53 domain"/>
    <property type="match status" value="1"/>
</dbReference>
<feature type="active site" description="Charge relay system" evidence="6">
    <location>
        <position position="187"/>
    </location>
</feature>
<evidence type="ECO:0000256" key="3">
    <source>
        <dbReference type="ARBA" id="ARBA00022729"/>
    </source>
</evidence>
<dbReference type="PROSITE" id="PS00138">
    <property type="entry name" value="SUBTILASE_SER"/>
    <property type="match status" value="1"/>
</dbReference>
<feature type="domain" description="Peptidase S8/S53" evidence="9">
    <location>
        <begin position="117"/>
        <end position="477"/>
    </location>
</feature>
<evidence type="ECO:0000256" key="8">
    <source>
        <dbReference type="SAM" id="SignalP"/>
    </source>
</evidence>
<dbReference type="PANTHER" id="PTHR43806:SF11">
    <property type="entry name" value="CEREVISIN-RELATED"/>
    <property type="match status" value="1"/>
</dbReference>
<accession>A0A3D9ZVV6</accession>
<evidence type="ECO:0000313" key="10">
    <source>
        <dbReference type="EMBL" id="REG01110.1"/>
    </source>
</evidence>
<evidence type="ECO:0000259" key="9">
    <source>
        <dbReference type="Pfam" id="PF00082"/>
    </source>
</evidence>
<evidence type="ECO:0000256" key="6">
    <source>
        <dbReference type="PROSITE-ProRule" id="PRU01240"/>
    </source>
</evidence>
<sequence length="840" mass="90103">MSMRFTSRRQFLRRVGGALAAGAGIAFLPAGFASASPKTGPTLTPDHPGGRPTTYPGDPGFVATRPEEFAAAKASWETPEYGYYTGHNPANPGTAIDSPWQLVAVNASTAYALGYFGQGVELGMMDSGYRPTHEAFQTGLIVPVRAEGVYGTSGFGYRNAATPGNPFTAGEPFTVAADQARTTDYSHGTGMLGVTSGIRDGKEQHGIAFGSKIYVAKTGGSDTQSHGPFHDYVYWHTANKALVDAGAQVINSSWGSFVQTIDRARFDGRGNDLGVNGNLANAYEVAGKDSVSPTAMATILPNEYLKDLEYQYFFFKICYSEGGEQYNPRYPGRSFMDAIWDAIKDSGTVNVRSSGNNDWSNPFFRPSYPLFNPWAENQFVAVGGVQPPSATNSEYTKQFGFNEAGLARWWTVSTPSNSVRTTSSAGDTNYSNSSGTSPATPVGTAVMGVLLSRYPNMDAKQVRELMFTTANNKMSDGVRFLGTGQTSPTGASIAWTAPDGLPDERWGWGIPDLAKGMYGPGQFLSPMTYTMNKAPLDVWSNDISQTAIKAREKEDREWLAGYKRHGIAYAGEFSPNVLHPDGTLDEQAFVLQGILADPYIQALTDGHPELYDKVRYKDAVKWRKEWMDARAAYIKHKIDKHLYTASLTKRGRGTLVMTGDNTYEGGTRVEGGKLSITGSHASSIEVKGGTLGGTGFVARSIDVDSGVLEPGLSSGEAASAASLTFTDIGPGNVLKVGGDVTVSRAGRLAITISGDHDYTSVRAEGDLVLGGELDLDVRARLTPGTVLTIMSGDSVKGHFHSLPERRVLNAGRHLFRVSYRHGDVTLTVVRTLPGAGSGRD</sequence>
<dbReference type="AlphaFoldDB" id="A0A3D9ZVV6"/>
<dbReference type="GO" id="GO:0006508">
    <property type="term" value="P:proteolysis"/>
    <property type="evidence" value="ECO:0007669"/>
    <property type="project" value="UniProtKB-KW"/>
</dbReference>
<comment type="caution">
    <text evidence="10">The sequence shown here is derived from an EMBL/GenBank/DDBJ whole genome shotgun (WGS) entry which is preliminary data.</text>
</comment>
<dbReference type="InterPro" id="IPR000209">
    <property type="entry name" value="Peptidase_S8/S53_dom"/>
</dbReference>
<feature type="signal peptide" evidence="8">
    <location>
        <begin position="1"/>
        <end position="35"/>
    </location>
</feature>
<dbReference type="OrthoDB" id="9805301at2"/>
<evidence type="ECO:0000256" key="2">
    <source>
        <dbReference type="ARBA" id="ARBA00022670"/>
    </source>
</evidence>
<evidence type="ECO:0000313" key="11">
    <source>
        <dbReference type="Proteomes" id="UP000256913"/>
    </source>
</evidence>
<dbReference type="PANTHER" id="PTHR43806">
    <property type="entry name" value="PEPTIDASE S8"/>
    <property type="match status" value="1"/>
</dbReference>
<name>A0A3D9ZVV6_9ACTN</name>
<keyword evidence="4 6" id="KW-0378">Hydrolase</keyword>
<dbReference type="InterPro" id="IPR006311">
    <property type="entry name" value="TAT_signal"/>
</dbReference>
<keyword evidence="11" id="KW-1185">Reference proteome</keyword>
<dbReference type="RefSeq" id="WP_116073130.1">
    <property type="nucleotide sequence ID" value="NZ_BONB01000008.1"/>
</dbReference>
<dbReference type="PROSITE" id="PS51892">
    <property type="entry name" value="SUBTILASE"/>
    <property type="match status" value="1"/>
</dbReference>
<dbReference type="Pfam" id="PF12951">
    <property type="entry name" value="PATR"/>
    <property type="match status" value="1"/>
</dbReference>
<organism evidence="10 11">
    <name type="scientific">Asanoa ferruginea</name>
    <dbReference type="NCBI Taxonomy" id="53367"/>
    <lineage>
        <taxon>Bacteria</taxon>
        <taxon>Bacillati</taxon>
        <taxon>Actinomycetota</taxon>
        <taxon>Actinomycetes</taxon>
        <taxon>Micromonosporales</taxon>
        <taxon>Micromonosporaceae</taxon>
        <taxon>Asanoa</taxon>
    </lineage>
</organism>
<dbReference type="SUPFAM" id="SSF52743">
    <property type="entry name" value="Subtilisin-like"/>
    <property type="match status" value="1"/>
</dbReference>
<reference evidence="10 11" key="1">
    <citation type="submission" date="2018-08" db="EMBL/GenBank/DDBJ databases">
        <title>Sequencing the genomes of 1000 actinobacteria strains.</title>
        <authorList>
            <person name="Klenk H.-P."/>
        </authorList>
    </citation>
    <scope>NUCLEOTIDE SEQUENCE [LARGE SCALE GENOMIC DNA]</scope>
    <source>
        <strain evidence="10 11">DSM 44099</strain>
    </source>
</reference>
<evidence type="ECO:0000256" key="7">
    <source>
        <dbReference type="SAM" id="MobiDB-lite"/>
    </source>
</evidence>
<dbReference type="InterPro" id="IPR036852">
    <property type="entry name" value="Peptidase_S8/S53_dom_sf"/>
</dbReference>
<protein>
    <submittedName>
        <fullName evidence="10">Autotransporter-associated beta strand protein</fullName>
    </submittedName>
</protein>
<dbReference type="Pfam" id="PF00082">
    <property type="entry name" value="Peptidase_S8"/>
    <property type="match status" value="1"/>
</dbReference>
<dbReference type="InterPro" id="IPR015500">
    <property type="entry name" value="Peptidase_S8_subtilisin-rel"/>
</dbReference>
<dbReference type="InterPro" id="IPR023828">
    <property type="entry name" value="Peptidase_S8_Ser-AS"/>
</dbReference>